<protein>
    <submittedName>
        <fullName evidence="3">Uncharacterized protein</fullName>
    </submittedName>
</protein>
<proteinExistence type="predicted"/>
<comment type="caution">
    <text evidence="3">The sequence shown here is derived from an EMBL/GenBank/DDBJ whole genome shotgun (WGS) entry which is preliminary data.</text>
</comment>
<keyword evidence="4" id="KW-1185">Reference proteome</keyword>
<evidence type="ECO:0000313" key="3">
    <source>
        <dbReference type="EMBL" id="KAH6822474.1"/>
    </source>
</evidence>
<organism evidence="3 4">
    <name type="scientific">Perilla frutescens var. hirtella</name>
    <name type="common">Perilla citriodora</name>
    <name type="synonym">Perilla setoyensis</name>
    <dbReference type="NCBI Taxonomy" id="608512"/>
    <lineage>
        <taxon>Eukaryota</taxon>
        <taxon>Viridiplantae</taxon>
        <taxon>Streptophyta</taxon>
        <taxon>Embryophyta</taxon>
        <taxon>Tracheophyta</taxon>
        <taxon>Spermatophyta</taxon>
        <taxon>Magnoliopsida</taxon>
        <taxon>eudicotyledons</taxon>
        <taxon>Gunneridae</taxon>
        <taxon>Pentapetalae</taxon>
        <taxon>asterids</taxon>
        <taxon>lamiids</taxon>
        <taxon>Lamiales</taxon>
        <taxon>Lamiaceae</taxon>
        <taxon>Nepetoideae</taxon>
        <taxon>Elsholtzieae</taxon>
        <taxon>Perilla</taxon>
    </lineage>
</organism>
<accession>A0AAD4P0V6</accession>
<keyword evidence="2" id="KW-1133">Transmembrane helix</keyword>
<evidence type="ECO:0000256" key="1">
    <source>
        <dbReference type="SAM" id="MobiDB-lite"/>
    </source>
</evidence>
<dbReference type="Proteomes" id="UP001190926">
    <property type="component" value="Unassembled WGS sequence"/>
</dbReference>
<reference evidence="3 4" key="1">
    <citation type="journal article" date="2021" name="Nat. Commun.">
        <title>Incipient diploidization of the medicinal plant Perilla within 10,000 years.</title>
        <authorList>
            <person name="Zhang Y."/>
            <person name="Shen Q."/>
            <person name="Leng L."/>
            <person name="Zhang D."/>
            <person name="Chen S."/>
            <person name="Shi Y."/>
            <person name="Ning Z."/>
            <person name="Chen S."/>
        </authorList>
    </citation>
    <scope>NUCLEOTIDE SEQUENCE [LARGE SCALE GENOMIC DNA]</scope>
    <source>
        <strain evidence="4">cv. PC099</strain>
    </source>
</reference>
<dbReference type="AlphaFoldDB" id="A0AAD4P0V6"/>
<gene>
    <name evidence="3" type="ORF">C2S53_007801</name>
</gene>
<keyword evidence="2" id="KW-0812">Transmembrane</keyword>
<feature type="compositionally biased region" description="Basic and acidic residues" evidence="1">
    <location>
        <begin position="1"/>
        <end position="10"/>
    </location>
</feature>
<evidence type="ECO:0000256" key="2">
    <source>
        <dbReference type="SAM" id="Phobius"/>
    </source>
</evidence>
<feature type="transmembrane region" description="Helical" evidence="2">
    <location>
        <begin position="184"/>
        <end position="203"/>
    </location>
</feature>
<keyword evidence="2" id="KW-0472">Membrane</keyword>
<feature type="region of interest" description="Disordered" evidence="1">
    <location>
        <begin position="1"/>
        <end position="28"/>
    </location>
</feature>
<sequence length="205" mass="23083">MAKARERGADLSRTPPPSPPRWKLTTTAPEAYDVRQQQPPNFDYPINRTPLCGRFSTAPCNRRRQNRRHISCCQTNSVLILDFKSFDLTSVNVESDHGVVLKELPLLFSHLGSTVVDLFFFADKNGVNWIEFLRGYTKYCARTVASALLNNLFRVFSVACSKAELPVDLQFEVFDDDCKISGSLSPVIFVCFFVSAELFLGMLGC</sequence>
<evidence type="ECO:0000313" key="4">
    <source>
        <dbReference type="Proteomes" id="UP001190926"/>
    </source>
</evidence>
<name>A0AAD4P0V6_PERFH</name>
<dbReference type="EMBL" id="SDAM02001264">
    <property type="protein sequence ID" value="KAH6822474.1"/>
    <property type="molecule type" value="Genomic_DNA"/>
</dbReference>